<dbReference type="EMBL" id="NJET01000105">
    <property type="protein sequence ID" value="PHH61394.1"/>
    <property type="molecule type" value="Genomic_DNA"/>
</dbReference>
<dbReference type="Proteomes" id="UP000226192">
    <property type="component" value="Unassembled WGS sequence"/>
</dbReference>
<accession>A0A2C5Y362</accession>
<organism evidence="1 2">
    <name type="scientific">Ophiocordyceps australis</name>
    <dbReference type="NCBI Taxonomy" id="1399860"/>
    <lineage>
        <taxon>Eukaryota</taxon>
        <taxon>Fungi</taxon>
        <taxon>Dikarya</taxon>
        <taxon>Ascomycota</taxon>
        <taxon>Pezizomycotina</taxon>
        <taxon>Sordariomycetes</taxon>
        <taxon>Hypocreomycetidae</taxon>
        <taxon>Hypocreales</taxon>
        <taxon>Ophiocordycipitaceae</taxon>
        <taxon>Ophiocordyceps</taxon>
    </lineage>
</organism>
<name>A0A2C5Y362_9HYPO</name>
<protein>
    <submittedName>
        <fullName evidence="1">Uncharacterized protein</fullName>
    </submittedName>
</protein>
<gene>
    <name evidence="1" type="ORF">CDD81_419</name>
</gene>
<proteinExistence type="predicted"/>
<evidence type="ECO:0000313" key="1">
    <source>
        <dbReference type="EMBL" id="PHH61394.1"/>
    </source>
</evidence>
<dbReference type="OrthoDB" id="10416245at2759"/>
<reference evidence="1 2" key="1">
    <citation type="submission" date="2017-06" db="EMBL/GenBank/DDBJ databases">
        <title>Ant-infecting Ophiocordyceps genomes reveal a high diversity of potential behavioral manipulation genes and a possible major role for enterotoxins.</title>
        <authorList>
            <person name="De Bekker C."/>
            <person name="Evans H.C."/>
            <person name="Brachmann A."/>
            <person name="Hughes D.P."/>
        </authorList>
    </citation>
    <scope>NUCLEOTIDE SEQUENCE [LARGE SCALE GENOMIC DNA]</scope>
    <source>
        <strain evidence="1 2">Map64</strain>
    </source>
</reference>
<comment type="caution">
    <text evidence="1">The sequence shown here is derived from an EMBL/GenBank/DDBJ whole genome shotgun (WGS) entry which is preliminary data.</text>
</comment>
<dbReference type="AlphaFoldDB" id="A0A2C5Y362"/>
<sequence>MPEQTTKSLTEAEVVQVTNIIFEDLRALSNHEQTVSQQQFTEIGNTIAIVYSHWKDCSESTRHYICRVHVEYDVVAEKMKYTDLAETAAVVLELKELWFENHEWFYENFISNPFEADDDDDSISTTSSSDYSLDLDPYGLRATLEDDEEPNMMDELGLSIGLFDN</sequence>
<keyword evidence="2" id="KW-1185">Reference proteome</keyword>
<evidence type="ECO:0000313" key="2">
    <source>
        <dbReference type="Proteomes" id="UP000226192"/>
    </source>
</evidence>